<protein>
    <submittedName>
        <fullName evidence="3">LysM domain-containing protein</fullName>
    </submittedName>
</protein>
<name>A0A5Q2N239_9FIRM</name>
<dbReference type="PROSITE" id="PS51782">
    <property type="entry name" value="LYSM"/>
    <property type="match status" value="2"/>
</dbReference>
<dbReference type="PANTHER" id="PTHR31157">
    <property type="entry name" value="SCP DOMAIN-CONTAINING PROTEIN"/>
    <property type="match status" value="1"/>
</dbReference>
<dbReference type="InterPro" id="IPR036779">
    <property type="entry name" value="LysM_dom_sf"/>
</dbReference>
<accession>A0A5Q2N239</accession>
<evidence type="ECO:0000256" key="1">
    <source>
        <dbReference type="SAM" id="MobiDB-lite"/>
    </source>
</evidence>
<feature type="domain" description="LysM" evidence="2">
    <location>
        <begin position="30"/>
        <end position="73"/>
    </location>
</feature>
<dbReference type="CDD" id="cd05379">
    <property type="entry name" value="CAP_bacterial"/>
    <property type="match status" value="1"/>
</dbReference>
<dbReference type="SUPFAM" id="SSF54106">
    <property type="entry name" value="LysM domain"/>
    <property type="match status" value="2"/>
</dbReference>
<dbReference type="InterPro" id="IPR014258">
    <property type="entry name" value="CAP_domain_YkwD-like"/>
</dbReference>
<sequence>MREYVTKIMFGIIIIAFLAFIVAGTANANSLYNVKAGDSLWRIATNHGTTVQQIRELNGLTGDMILVGQSLKLPQPAYRVQSGDTLFRIAQHQGVTLVELIRANNLTNPNMLYVGQLINVPNQPTATPTQPTPTPQPVPTPTSQPDFAEQVANLVNVERAKAGLRPLRYDAELSKVALIKAQDMIQNNYFSHTSPTHGSPFDMMKSYGIRYTTAGENIARGQRTPQEVMTAWMNSSGHRANILNANFDTIGVGYYQGAWVQMFTRSVGH</sequence>
<proteinExistence type="predicted"/>
<feature type="domain" description="LysM" evidence="2">
    <location>
        <begin position="76"/>
        <end position="120"/>
    </location>
</feature>
<dbReference type="KEGG" id="hcv:FTV88_1586"/>
<dbReference type="CDD" id="cd00118">
    <property type="entry name" value="LysM"/>
    <property type="match status" value="2"/>
</dbReference>
<dbReference type="SUPFAM" id="SSF55797">
    <property type="entry name" value="PR-1-like"/>
    <property type="match status" value="1"/>
</dbReference>
<evidence type="ECO:0000313" key="3">
    <source>
        <dbReference type="EMBL" id="QGG47686.1"/>
    </source>
</evidence>
<dbReference type="Pfam" id="PF01476">
    <property type="entry name" value="LysM"/>
    <property type="match status" value="2"/>
</dbReference>
<dbReference type="InterPro" id="IPR035940">
    <property type="entry name" value="CAP_sf"/>
</dbReference>
<evidence type="ECO:0000313" key="4">
    <source>
        <dbReference type="Proteomes" id="UP000366051"/>
    </source>
</evidence>
<feature type="compositionally biased region" description="Pro residues" evidence="1">
    <location>
        <begin position="130"/>
        <end position="142"/>
    </location>
</feature>
<reference evidence="4" key="1">
    <citation type="submission" date="2019-11" db="EMBL/GenBank/DDBJ databases">
        <title>Genome sequence of Heliorestis convoluta strain HH, an alkaliphilic and minimalistic phototrophic bacterium from a soda lake in Egypt.</title>
        <authorList>
            <person name="Dewey E.D."/>
            <person name="Stokes L.M."/>
            <person name="Burchell B.M."/>
            <person name="Shaffer K.N."/>
            <person name="Huntington A.M."/>
            <person name="Baker J.M."/>
            <person name="Nadendla S."/>
            <person name="Giglio M.G."/>
            <person name="Touchman J.W."/>
            <person name="Blankenship R.E."/>
            <person name="Madigan M.T."/>
            <person name="Sattley W.M."/>
        </authorList>
    </citation>
    <scope>NUCLEOTIDE SEQUENCE [LARGE SCALE GENOMIC DNA]</scope>
    <source>
        <strain evidence="4">HH</strain>
    </source>
</reference>
<dbReference type="Gene3D" id="3.40.33.10">
    <property type="entry name" value="CAP"/>
    <property type="match status" value="1"/>
</dbReference>
<dbReference type="InterPro" id="IPR014044">
    <property type="entry name" value="CAP_dom"/>
</dbReference>
<evidence type="ECO:0000259" key="2">
    <source>
        <dbReference type="PROSITE" id="PS51782"/>
    </source>
</evidence>
<dbReference type="Pfam" id="PF00188">
    <property type="entry name" value="CAP"/>
    <property type="match status" value="1"/>
</dbReference>
<dbReference type="AlphaFoldDB" id="A0A5Q2N239"/>
<dbReference type="RefSeq" id="WP_162007937.1">
    <property type="nucleotide sequence ID" value="NZ_CP045875.1"/>
</dbReference>
<dbReference type="Proteomes" id="UP000366051">
    <property type="component" value="Chromosome"/>
</dbReference>
<dbReference type="SMART" id="SM00257">
    <property type="entry name" value="LysM"/>
    <property type="match status" value="2"/>
</dbReference>
<dbReference type="NCBIfam" id="TIGR02909">
    <property type="entry name" value="spore_YkwD"/>
    <property type="match status" value="1"/>
</dbReference>
<organism evidence="3 4">
    <name type="scientific">Heliorestis convoluta</name>
    <dbReference type="NCBI Taxonomy" id="356322"/>
    <lineage>
        <taxon>Bacteria</taxon>
        <taxon>Bacillati</taxon>
        <taxon>Bacillota</taxon>
        <taxon>Clostridia</taxon>
        <taxon>Eubacteriales</taxon>
        <taxon>Heliobacteriaceae</taxon>
        <taxon>Heliorestis</taxon>
    </lineage>
</organism>
<dbReference type="Gene3D" id="3.10.350.10">
    <property type="entry name" value="LysM domain"/>
    <property type="match status" value="2"/>
</dbReference>
<feature type="region of interest" description="Disordered" evidence="1">
    <location>
        <begin position="122"/>
        <end position="143"/>
    </location>
</feature>
<keyword evidence="4" id="KW-1185">Reference proteome</keyword>
<dbReference type="EMBL" id="CP045875">
    <property type="protein sequence ID" value="QGG47686.1"/>
    <property type="molecule type" value="Genomic_DNA"/>
</dbReference>
<gene>
    <name evidence="3" type="ORF">FTV88_1586</name>
</gene>
<dbReference type="InterPro" id="IPR018392">
    <property type="entry name" value="LysM"/>
</dbReference>
<dbReference type="PANTHER" id="PTHR31157:SF1">
    <property type="entry name" value="SCP DOMAIN-CONTAINING PROTEIN"/>
    <property type="match status" value="1"/>
</dbReference>